<evidence type="ECO:0008006" key="5">
    <source>
        <dbReference type="Google" id="ProtNLM"/>
    </source>
</evidence>
<dbReference type="AlphaFoldDB" id="A0A815ENA1"/>
<name>A0A815ENA1_9BILA</name>
<gene>
    <name evidence="1" type="ORF">BJG266_LOCUS33163</name>
    <name evidence="2" type="ORF">QVE165_LOCUS50324</name>
</gene>
<dbReference type="EMBL" id="CAJNOI010000614">
    <property type="protein sequence ID" value="CAF1317579.1"/>
    <property type="molecule type" value="Genomic_DNA"/>
</dbReference>
<dbReference type="PANTHER" id="PTHR41677">
    <property type="entry name" value="YALI0B19030P"/>
    <property type="match status" value="1"/>
</dbReference>
<dbReference type="SUPFAM" id="SSF51197">
    <property type="entry name" value="Clavaminate synthase-like"/>
    <property type="match status" value="1"/>
</dbReference>
<dbReference type="Proteomes" id="UP000663832">
    <property type="component" value="Unassembled WGS sequence"/>
</dbReference>
<comment type="caution">
    <text evidence="1">The sequence shown here is derived from an EMBL/GenBank/DDBJ whole genome shotgun (WGS) entry which is preliminary data.</text>
</comment>
<evidence type="ECO:0000313" key="3">
    <source>
        <dbReference type="Proteomes" id="UP000663832"/>
    </source>
</evidence>
<dbReference type="OrthoDB" id="10256055at2759"/>
<keyword evidence="3" id="KW-1185">Reference proteome</keyword>
<dbReference type="PANTHER" id="PTHR41677:SF1">
    <property type="entry name" value="FE2OG DIOXYGENASE DOMAIN-CONTAINING PROTEIN"/>
    <property type="match status" value="1"/>
</dbReference>
<organism evidence="1 4">
    <name type="scientific">Adineta steineri</name>
    <dbReference type="NCBI Taxonomy" id="433720"/>
    <lineage>
        <taxon>Eukaryota</taxon>
        <taxon>Metazoa</taxon>
        <taxon>Spiralia</taxon>
        <taxon>Gnathifera</taxon>
        <taxon>Rotifera</taxon>
        <taxon>Eurotatoria</taxon>
        <taxon>Bdelloidea</taxon>
        <taxon>Adinetida</taxon>
        <taxon>Adinetidae</taxon>
        <taxon>Adineta</taxon>
    </lineage>
</organism>
<reference evidence="1" key="1">
    <citation type="submission" date="2021-02" db="EMBL/GenBank/DDBJ databases">
        <authorList>
            <person name="Nowell W R."/>
        </authorList>
    </citation>
    <scope>NUCLEOTIDE SEQUENCE</scope>
</reference>
<proteinExistence type="predicted"/>
<protein>
    <recommendedName>
        <fullName evidence="5">Fe2OG dioxygenase domain-containing protein</fullName>
    </recommendedName>
</protein>
<dbReference type="Proteomes" id="UP000663877">
    <property type="component" value="Unassembled WGS sequence"/>
</dbReference>
<evidence type="ECO:0000313" key="1">
    <source>
        <dbReference type="EMBL" id="CAF1317579.1"/>
    </source>
</evidence>
<sequence>MNTISMPPLLPHPTFTLYQHEPIYDPDIHLSLTEPDYVVLLDKFQRVSKTPKVDRSVTSNVDGQLAYTSPFQVLSDKGYRVLLMIIDRDQAYQKNDDIATVHIRDCGYRSKWIQDFNRCPRVLNHLSKITGDVQLLPVAYQIFYSQVNIGFPNGLNVTQYHCDSVPYVLLLRASDMNKTIGGDLEMIERESKEAFHLIEQHKGEVPDEYTRKIEYGDINSCILMQGSRIAHRVTPIDSCSEPRITVVNSYMTNNPYAFDYARYSFYKKESTAALEYAMHKVWRANGQMLELATGDHPYPTNDEIIEHLTMAIDELTQARHLISDSKSDQIGYFDQKNQELHNDRSVDTTMM</sequence>
<evidence type="ECO:0000313" key="4">
    <source>
        <dbReference type="Proteomes" id="UP000663877"/>
    </source>
</evidence>
<dbReference type="EMBL" id="CAJNOM010000979">
    <property type="protein sequence ID" value="CAF1583327.1"/>
    <property type="molecule type" value="Genomic_DNA"/>
</dbReference>
<accession>A0A815ENA1</accession>
<evidence type="ECO:0000313" key="2">
    <source>
        <dbReference type="EMBL" id="CAF1583327.1"/>
    </source>
</evidence>